<comment type="caution">
    <text evidence="1">The sequence shown here is derived from an EMBL/GenBank/DDBJ whole genome shotgun (WGS) entry which is preliminary data.</text>
</comment>
<accession>A0A8X7TRN0</accession>
<keyword evidence="2" id="KW-1185">Reference proteome</keyword>
<name>A0A8X7TRN0_BRACI</name>
<evidence type="ECO:0000313" key="1">
    <source>
        <dbReference type="EMBL" id="KAG2252000.1"/>
    </source>
</evidence>
<proteinExistence type="predicted"/>
<dbReference type="EMBL" id="JAAMPC010000016">
    <property type="protein sequence ID" value="KAG2252000.1"/>
    <property type="molecule type" value="Genomic_DNA"/>
</dbReference>
<dbReference type="AlphaFoldDB" id="A0A8X7TRN0"/>
<gene>
    <name evidence="1" type="ORF">Bca52824_082136</name>
</gene>
<dbReference type="Proteomes" id="UP000886595">
    <property type="component" value="Unassembled WGS sequence"/>
</dbReference>
<evidence type="ECO:0000313" key="2">
    <source>
        <dbReference type="Proteomes" id="UP000886595"/>
    </source>
</evidence>
<sequence length="103" mass="11748">MLERADQSSKDFPRVDGRTWITDKKLYQSESCTRLKLGTYRFEPKKAPSVGLRFGLLDEPFGLLKLVMFDNSMKIRAKRNFRTTMVGSGQVLLDSDNTVELVG</sequence>
<protein>
    <submittedName>
        <fullName evidence="1">Uncharacterized protein</fullName>
    </submittedName>
</protein>
<reference evidence="1 2" key="1">
    <citation type="submission" date="2020-02" db="EMBL/GenBank/DDBJ databases">
        <authorList>
            <person name="Ma Q."/>
            <person name="Huang Y."/>
            <person name="Song X."/>
            <person name="Pei D."/>
        </authorList>
    </citation>
    <scope>NUCLEOTIDE SEQUENCE [LARGE SCALE GENOMIC DNA]</scope>
    <source>
        <strain evidence="1">Sxm20200214</strain>
        <tissue evidence="1">Leaf</tissue>
    </source>
</reference>
<organism evidence="1 2">
    <name type="scientific">Brassica carinata</name>
    <name type="common">Ethiopian mustard</name>
    <name type="synonym">Abyssinian cabbage</name>
    <dbReference type="NCBI Taxonomy" id="52824"/>
    <lineage>
        <taxon>Eukaryota</taxon>
        <taxon>Viridiplantae</taxon>
        <taxon>Streptophyta</taxon>
        <taxon>Embryophyta</taxon>
        <taxon>Tracheophyta</taxon>
        <taxon>Spermatophyta</taxon>
        <taxon>Magnoliopsida</taxon>
        <taxon>eudicotyledons</taxon>
        <taxon>Gunneridae</taxon>
        <taxon>Pentapetalae</taxon>
        <taxon>rosids</taxon>
        <taxon>malvids</taxon>
        <taxon>Brassicales</taxon>
        <taxon>Brassicaceae</taxon>
        <taxon>Brassiceae</taxon>
        <taxon>Brassica</taxon>
    </lineage>
</organism>